<evidence type="ECO:0000313" key="2">
    <source>
        <dbReference type="Proteomes" id="UP000886501"/>
    </source>
</evidence>
<gene>
    <name evidence="1" type="ORF">BDM02DRAFT_3264250</name>
</gene>
<sequence length="473" mass="53694">MPELTGQRRAITEEIDAMCRFMRRDIVQPRPQVRFSQDVNGLVRHLWLGSNGYKVTGDCLSSGGRRRIISSSNSDGHDPENPETEAESLMGRSGATCRLSLPQKLRLDKGSIAERMRTTAVRIGDPGIDADSLVPWECGRWTGGVFGLPRSFPTSVPSSISRRLLFAHTFIKPATYRQRFAYKYRVTAPCSFAEPSNTHFRRYPSQVSITWSAFVALVGYFPNLRDLDIFRTSFQVDNLPVPPPPHALRGRLSITSWDVIEFPIDRLVALKLEYEEFEMYGVCETRLVTAVERSLKRLTIDQIYPESTLSLSRCPELRQLEVTTAYPQEQEWTLISSITSSANLRKLIFPQSISPLRQGILENPWTRGRYLWIFKLFAHGSNHVFFERIRTSGIAESIMTETKSAEYRQPTEEVETIDTFLLPEKVSPPSPAKKPQELDSGIDEEVLALDSDEKSDWSEIESWILDALNSGVP</sequence>
<keyword evidence="2" id="KW-1185">Reference proteome</keyword>
<name>A0ACB6Z0P5_THEGA</name>
<dbReference type="Proteomes" id="UP000886501">
    <property type="component" value="Unassembled WGS sequence"/>
</dbReference>
<dbReference type="EMBL" id="MU118294">
    <property type="protein sequence ID" value="KAF9643054.1"/>
    <property type="molecule type" value="Genomic_DNA"/>
</dbReference>
<proteinExistence type="predicted"/>
<evidence type="ECO:0000313" key="1">
    <source>
        <dbReference type="EMBL" id="KAF9643054.1"/>
    </source>
</evidence>
<reference evidence="1" key="1">
    <citation type="submission" date="2019-10" db="EMBL/GenBank/DDBJ databases">
        <authorList>
            <consortium name="DOE Joint Genome Institute"/>
            <person name="Kuo A."/>
            <person name="Miyauchi S."/>
            <person name="Kiss E."/>
            <person name="Drula E."/>
            <person name="Kohler A."/>
            <person name="Sanchez-Garcia M."/>
            <person name="Andreopoulos B."/>
            <person name="Barry K.W."/>
            <person name="Bonito G."/>
            <person name="Buee M."/>
            <person name="Carver A."/>
            <person name="Chen C."/>
            <person name="Cichocki N."/>
            <person name="Clum A."/>
            <person name="Culley D."/>
            <person name="Crous P.W."/>
            <person name="Fauchery L."/>
            <person name="Girlanda M."/>
            <person name="Hayes R."/>
            <person name="Keri Z."/>
            <person name="Labutti K."/>
            <person name="Lipzen A."/>
            <person name="Lombard V."/>
            <person name="Magnuson J."/>
            <person name="Maillard F."/>
            <person name="Morin E."/>
            <person name="Murat C."/>
            <person name="Nolan M."/>
            <person name="Ohm R."/>
            <person name="Pangilinan J."/>
            <person name="Pereira M."/>
            <person name="Perotto S."/>
            <person name="Peter M."/>
            <person name="Riley R."/>
            <person name="Sitrit Y."/>
            <person name="Stielow B."/>
            <person name="Szollosi G."/>
            <person name="Zifcakova L."/>
            <person name="Stursova M."/>
            <person name="Spatafora J.W."/>
            <person name="Tedersoo L."/>
            <person name="Vaario L.-M."/>
            <person name="Yamada A."/>
            <person name="Yan M."/>
            <person name="Wang P."/>
            <person name="Xu J."/>
            <person name="Bruns T."/>
            <person name="Baldrian P."/>
            <person name="Vilgalys R."/>
            <person name="Henrissat B."/>
            <person name="Grigoriev I.V."/>
            <person name="Hibbett D."/>
            <person name="Nagy L.G."/>
            <person name="Martin F.M."/>
        </authorList>
    </citation>
    <scope>NUCLEOTIDE SEQUENCE</scope>
    <source>
        <strain evidence="1">P2</strain>
    </source>
</reference>
<organism evidence="1 2">
    <name type="scientific">Thelephora ganbajun</name>
    <name type="common">Ganba fungus</name>
    <dbReference type="NCBI Taxonomy" id="370292"/>
    <lineage>
        <taxon>Eukaryota</taxon>
        <taxon>Fungi</taxon>
        <taxon>Dikarya</taxon>
        <taxon>Basidiomycota</taxon>
        <taxon>Agaricomycotina</taxon>
        <taxon>Agaricomycetes</taxon>
        <taxon>Thelephorales</taxon>
        <taxon>Thelephoraceae</taxon>
        <taxon>Thelephora</taxon>
    </lineage>
</organism>
<protein>
    <submittedName>
        <fullName evidence="1">Uncharacterized protein</fullName>
    </submittedName>
</protein>
<comment type="caution">
    <text evidence="1">The sequence shown here is derived from an EMBL/GenBank/DDBJ whole genome shotgun (WGS) entry which is preliminary data.</text>
</comment>
<accession>A0ACB6Z0P5</accession>
<reference evidence="1" key="2">
    <citation type="journal article" date="2020" name="Nat. Commun.">
        <title>Large-scale genome sequencing of mycorrhizal fungi provides insights into the early evolution of symbiotic traits.</title>
        <authorList>
            <person name="Miyauchi S."/>
            <person name="Kiss E."/>
            <person name="Kuo A."/>
            <person name="Drula E."/>
            <person name="Kohler A."/>
            <person name="Sanchez-Garcia M."/>
            <person name="Morin E."/>
            <person name="Andreopoulos B."/>
            <person name="Barry K.W."/>
            <person name="Bonito G."/>
            <person name="Buee M."/>
            <person name="Carver A."/>
            <person name="Chen C."/>
            <person name="Cichocki N."/>
            <person name="Clum A."/>
            <person name="Culley D."/>
            <person name="Crous P.W."/>
            <person name="Fauchery L."/>
            <person name="Girlanda M."/>
            <person name="Hayes R.D."/>
            <person name="Keri Z."/>
            <person name="LaButti K."/>
            <person name="Lipzen A."/>
            <person name="Lombard V."/>
            <person name="Magnuson J."/>
            <person name="Maillard F."/>
            <person name="Murat C."/>
            <person name="Nolan M."/>
            <person name="Ohm R.A."/>
            <person name="Pangilinan J."/>
            <person name="Pereira M.F."/>
            <person name="Perotto S."/>
            <person name="Peter M."/>
            <person name="Pfister S."/>
            <person name="Riley R."/>
            <person name="Sitrit Y."/>
            <person name="Stielow J.B."/>
            <person name="Szollosi G."/>
            <person name="Zifcakova L."/>
            <person name="Stursova M."/>
            <person name="Spatafora J.W."/>
            <person name="Tedersoo L."/>
            <person name="Vaario L.M."/>
            <person name="Yamada A."/>
            <person name="Yan M."/>
            <person name="Wang P."/>
            <person name="Xu J."/>
            <person name="Bruns T."/>
            <person name="Baldrian P."/>
            <person name="Vilgalys R."/>
            <person name="Dunand C."/>
            <person name="Henrissat B."/>
            <person name="Grigoriev I.V."/>
            <person name="Hibbett D."/>
            <person name="Nagy L.G."/>
            <person name="Martin F.M."/>
        </authorList>
    </citation>
    <scope>NUCLEOTIDE SEQUENCE</scope>
    <source>
        <strain evidence="1">P2</strain>
    </source>
</reference>